<evidence type="ECO:0000256" key="1">
    <source>
        <dbReference type="ARBA" id="ARBA00022448"/>
    </source>
</evidence>
<dbReference type="SMART" id="SM00382">
    <property type="entry name" value="AAA"/>
    <property type="match status" value="1"/>
</dbReference>
<dbReference type="InterPro" id="IPR050093">
    <property type="entry name" value="ABC_SmlMolc_Importer"/>
</dbReference>
<evidence type="ECO:0000313" key="6">
    <source>
        <dbReference type="Proteomes" id="UP000547614"/>
    </source>
</evidence>
<dbReference type="RefSeq" id="WP_221188366.1">
    <property type="nucleotide sequence ID" value="NZ_JACHXP010000003.1"/>
</dbReference>
<reference evidence="5 6" key="1">
    <citation type="submission" date="2020-08" db="EMBL/GenBank/DDBJ databases">
        <title>Genomic Encyclopedia of Type Strains, Phase III (KMG-III): the genomes of soil and plant-associated and newly described type strains.</title>
        <authorList>
            <person name="Whitman W."/>
        </authorList>
    </citation>
    <scope>NUCLEOTIDE SEQUENCE [LARGE SCALE GENOMIC DNA]</scope>
    <source>
        <strain evidence="5 6">CECT 7282</strain>
    </source>
</reference>
<dbReference type="Proteomes" id="UP000547614">
    <property type="component" value="Unassembled WGS sequence"/>
</dbReference>
<dbReference type="InterPro" id="IPR003439">
    <property type="entry name" value="ABC_transporter-like_ATP-bd"/>
</dbReference>
<dbReference type="EMBL" id="JACHXP010000003">
    <property type="protein sequence ID" value="MBB3189458.1"/>
    <property type="molecule type" value="Genomic_DNA"/>
</dbReference>
<keyword evidence="3 5" id="KW-0067">ATP-binding</keyword>
<dbReference type="Pfam" id="PF00005">
    <property type="entry name" value="ABC_tran"/>
    <property type="match status" value="1"/>
</dbReference>
<keyword evidence="2" id="KW-0547">Nucleotide-binding</keyword>
<keyword evidence="6" id="KW-1185">Reference proteome</keyword>
<dbReference type="PROSITE" id="PS50893">
    <property type="entry name" value="ABC_TRANSPORTER_2"/>
    <property type="match status" value="1"/>
</dbReference>
<evidence type="ECO:0000256" key="2">
    <source>
        <dbReference type="ARBA" id="ARBA00022741"/>
    </source>
</evidence>
<sequence>MSDEPLSPTTDATIPSGRLSVAVRQAGPIPLAADFHCDPGELLALVGPSGSGKTTLLRAIAGLYRPAQGVIRCAEETWFEAATGRALRPQQRRVGLVFQDYALFPHLDARANVMVALDHLPATERRTTAEAWLARVRLEGLARRLPAELSGGQRQRVALARALARSPRVLLLDEPFSAVDQVTRRRLQRELALLREEIHVPVLLVTHDLDEAAALADRLCVLHAGRSLQQAPAETLFRHPASPEVARLLDRHNVFRGVVEERDGLRRLRWGHYRLEVAHGLAHLPVGTEVAWYLPHSDVVLHRRGRPSRGERENPVAGVVREMAVLGGITSVTLGVAHTDDTLRFEIATHAARRNGLGRGEAVRVSLLAAGIHLMPDRLGPLSRGSS</sequence>
<proteinExistence type="predicted"/>
<dbReference type="AlphaFoldDB" id="A0A839V628"/>
<dbReference type="PROSITE" id="PS00211">
    <property type="entry name" value="ABC_TRANSPORTER_1"/>
    <property type="match status" value="1"/>
</dbReference>
<keyword evidence="1" id="KW-0813">Transport</keyword>
<evidence type="ECO:0000313" key="5">
    <source>
        <dbReference type="EMBL" id="MBB3189458.1"/>
    </source>
</evidence>
<feature type="domain" description="ABC transporter" evidence="4">
    <location>
        <begin position="14"/>
        <end position="249"/>
    </location>
</feature>
<dbReference type="InterPro" id="IPR017871">
    <property type="entry name" value="ABC_transporter-like_CS"/>
</dbReference>
<dbReference type="Gene3D" id="3.40.50.300">
    <property type="entry name" value="P-loop containing nucleotide triphosphate hydrolases"/>
    <property type="match status" value="1"/>
</dbReference>
<evidence type="ECO:0000256" key="3">
    <source>
        <dbReference type="ARBA" id="ARBA00022840"/>
    </source>
</evidence>
<dbReference type="InterPro" id="IPR008995">
    <property type="entry name" value="Mo/tungstate-bd_C_term_dom"/>
</dbReference>
<accession>A0A839V628</accession>
<dbReference type="GO" id="GO:0005524">
    <property type="term" value="F:ATP binding"/>
    <property type="evidence" value="ECO:0007669"/>
    <property type="project" value="UniProtKB-KW"/>
</dbReference>
<organism evidence="5 6">
    <name type="scientific">Halomonas cerina</name>
    <dbReference type="NCBI Taxonomy" id="447424"/>
    <lineage>
        <taxon>Bacteria</taxon>
        <taxon>Pseudomonadati</taxon>
        <taxon>Pseudomonadota</taxon>
        <taxon>Gammaproteobacteria</taxon>
        <taxon>Oceanospirillales</taxon>
        <taxon>Halomonadaceae</taxon>
        <taxon>Halomonas</taxon>
    </lineage>
</organism>
<name>A0A839V628_9GAMM</name>
<comment type="caution">
    <text evidence="5">The sequence shown here is derived from an EMBL/GenBank/DDBJ whole genome shotgun (WGS) entry which is preliminary data.</text>
</comment>
<dbReference type="SUPFAM" id="SSF52540">
    <property type="entry name" value="P-loop containing nucleoside triphosphate hydrolases"/>
    <property type="match status" value="1"/>
</dbReference>
<dbReference type="InterPro" id="IPR027417">
    <property type="entry name" value="P-loop_NTPase"/>
</dbReference>
<dbReference type="InterPro" id="IPR003593">
    <property type="entry name" value="AAA+_ATPase"/>
</dbReference>
<evidence type="ECO:0000259" key="4">
    <source>
        <dbReference type="PROSITE" id="PS50893"/>
    </source>
</evidence>
<dbReference type="SUPFAM" id="SSF50331">
    <property type="entry name" value="MOP-like"/>
    <property type="match status" value="1"/>
</dbReference>
<dbReference type="PANTHER" id="PTHR42781">
    <property type="entry name" value="SPERMIDINE/PUTRESCINE IMPORT ATP-BINDING PROTEIN POTA"/>
    <property type="match status" value="1"/>
</dbReference>
<dbReference type="GO" id="GO:0016887">
    <property type="term" value="F:ATP hydrolysis activity"/>
    <property type="evidence" value="ECO:0007669"/>
    <property type="project" value="InterPro"/>
</dbReference>
<gene>
    <name evidence="5" type="ORF">FHR94_000682</name>
</gene>
<protein>
    <submittedName>
        <fullName evidence="5">Molybdate transport system ATP-binding protein</fullName>
    </submittedName>
</protein>
<dbReference type="PANTHER" id="PTHR42781:SF4">
    <property type="entry name" value="SPERMIDINE_PUTRESCINE IMPORT ATP-BINDING PROTEIN POTA"/>
    <property type="match status" value="1"/>
</dbReference>